<proteinExistence type="predicted"/>
<sequence length="140" mass="16153">MFLFRRRGVDRTRLRIVRTFYQSFIQQNGPEARARRLLREWLSPDQCAQFDANDYFEVTGCHTGRRYRVHYGTMSNVVEVDASGLPVIGWCFVPDRTTLAAGDVMLAQKIALETDEAAVLALAHRFSPRMSRLRVVRPAY</sequence>
<comment type="caution">
    <text evidence="1">The sequence shown here is derived from an EMBL/GenBank/DDBJ whole genome shotgun (WGS) entry which is preliminary data.</text>
</comment>
<evidence type="ECO:0000313" key="1">
    <source>
        <dbReference type="EMBL" id="OSJ32171.1"/>
    </source>
</evidence>
<dbReference type="RefSeq" id="WP_085401418.1">
    <property type="nucleotide sequence ID" value="NZ_NAFL01000251.1"/>
</dbReference>
<protein>
    <submittedName>
        <fullName evidence="1">Uncharacterized protein</fullName>
    </submittedName>
</protein>
<dbReference type="AlphaFoldDB" id="A0A1Y2JR99"/>
<accession>A0A1Y2JR99</accession>
<organism evidence="1 2">
    <name type="scientific">Bradyrhizobium japonicum</name>
    <dbReference type="NCBI Taxonomy" id="375"/>
    <lineage>
        <taxon>Bacteria</taxon>
        <taxon>Pseudomonadati</taxon>
        <taxon>Pseudomonadota</taxon>
        <taxon>Alphaproteobacteria</taxon>
        <taxon>Hyphomicrobiales</taxon>
        <taxon>Nitrobacteraceae</taxon>
        <taxon>Bradyrhizobium</taxon>
    </lineage>
</organism>
<dbReference type="EMBL" id="NAFL01000251">
    <property type="protein sequence ID" value="OSJ32171.1"/>
    <property type="molecule type" value="Genomic_DNA"/>
</dbReference>
<name>A0A1Y2JR99_BRAJP</name>
<reference evidence="1 2" key="1">
    <citation type="submission" date="2017-03" db="EMBL/GenBank/DDBJ databases">
        <title>Whole genome sequences of fourteen strains of Bradyrhizobium canariense and one strain of Bradyrhizobium japonicum isolated from Lupinus (Papilionoideae: Genisteae) species in Algeria.</title>
        <authorList>
            <person name="Crovadore J."/>
            <person name="Chekireb D."/>
            <person name="Brachmann A."/>
            <person name="Chablais R."/>
            <person name="Cochard B."/>
            <person name="Lefort F."/>
        </authorList>
    </citation>
    <scope>NUCLEOTIDE SEQUENCE [LARGE SCALE GENOMIC DNA]</scope>
    <source>
        <strain evidence="1 2">UBMA197</strain>
    </source>
</reference>
<gene>
    <name evidence="1" type="ORF">BSZ19_20270</name>
</gene>
<evidence type="ECO:0000313" key="2">
    <source>
        <dbReference type="Proteomes" id="UP000193335"/>
    </source>
</evidence>
<dbReference type="Proteomes" id="UP000193335">
    <property type="component" value="Unassembled WGS sequence"/>
</dbReference>